<dbReference type="Proteomes" id="UP000605259">
    <property type="component" value="Unassembled WGS sequence"/>
</dbReference>
<evidence type="ECO:0000313" key="1">
    <source>
        <dbReference type="EMBL" id="GGE64716.1"/>
    </source>
</evidence>
<evidence type="ECO:0000313" key="2">
    <source>
        <dbReference type="Proteomes" id="UP000605259"/>
    </source>
</evidence>
<keyword evidence="2" id="KW-1185">Reference proteome</keyword>
<accession>A0A917API7</accession>
<name>A0A917API7_9BACI</name>
<protein>
    <submittedName>
        <fullName evidence="1">Uncharacterized protein</fullName>
    </submittedName>
</protein>
<reference evidence="1" key="1">
    <citation type="journal article" date="2014" name="Int. J. Syst. Evol. Microbiol.">
        <title>Complete genome sequence of Corynebacterium casei LMG S-19264T (=DSM 44701T), isolated from a smear-ripened cheese.</title>
        <authorList>
            <consortium name="US DOE Joint Genome Institute (JGI-PGF)"/>
            <person name="Walter F."/>
            <person name="Albersmeier A."/>
            <person name="Kalinowski J."/>
            <person name="Ruckert C."/>
        </authorList>
    </citation>
    <scope>NUCLEOTIDE SEQUENCE</scope>
    <source>
        <strain evidence="1">CGMCC 1.12698</strain>
    </source>
</reference>
<proteinExistence type="predicted"/>
<dbReference type="EMBL" id="BMFK01000001">
    <property type="protein sequence ID" value="GGE64716.1"/>
    <property type="molecule type" value="Genomic_DNA"/>
</dbReference>
<organism evidence="1 2">
    <name type="scientific">Priestia taiwanensis</name>
    <dbReference type="NCBI Taxonomy" id="1347902"/>
    <lineage>
        <taxon>Bacteria</taxon>
        <taxon>Bacillati</taxon>
        <taxon>Bacillota</taxon>
        <taxon>Bacilli</taxon>
        <taxon>Bacillales</taxon>
        <taxon>Bacillaceae</taxon>
        <taxon>Priestia</taxon>
    </lineage>
</organism>
<sequence length="65" mass="7294">MRKCSKSNFLKGDVIIKKKLFAALAVFTLSMGSISANVEKGNCPGPICTYVKGKWECEYNLERLY</sequence>
<gene>
    <name evidence="1" type="ORF">GCM10007140_13660</name>
</gene>
<reference evidence="1" key="2">
    <citation type="submission" date="2020-09" db="EMBL/GenBank/DDBJ databases">
        <authorList>
            <person name="Sun Q."/>
            <person name="Zhou Y."/>
        </authorList>
    </citation>
    <scope>NUCLEOTIDE SEQUENCE</scope>
    <source>
        <strain evidence="1">CGMCC 1.12698</strain>
    </source>
</reference>
<comment type="caution">
    <text evidence="1">The sequence shown here is derived from an EMBL/GenBank/DDBJ whole genome shotgun (WGS) entry which is preliminary data.</text>
</comment>
<dbReference type="AlphaFoldDB" id="A0A917API7"/>